<evidence type="ECO:0000256" key="3">
    <source>
        <dbReference type="ARBA" id="ARBA00022833"/>
    </source>
</evidence>
<dbReference type="OrthoDB" id="10051975at2759"/>
<dbReference type="GO" id="GO:0008270">
    <property type="term" value="F:zinc ion binding"/>
    <property type="evidence" value="ECO:0007669"/>
    <property type="project" value="UniProtKB-KW"/>
</dbReference>
<dbReference type="AlphaFoldDB" id="A0A9P0GJ16"/>
<dbReference type="Proteomes" id="UP001153636">
    <property type="component" value="Chromosome 6"/>
</dbReference>
<dbReference type="GO" id="GO:0003677">
    <property type="term" value="F:DNA binding"/>
    <property type="evidence" value="ECO:0007669"/>
    <property type="project" value="UniProtKB-UniRule"/>
</dbReference>
<accession>A0A9P0GJ16</accession>
<dbReference type="SMART" id="SM00980">
    <property type="entry name" value="THAP"/>
    <property type="match status" value="1"/>
</dbReference>
<evidence type="ECO:0000259" key="6">
    <source>
        <dbReference type="PROSITE" id="PS50950"/>
    </source>
</evidence>
<keyword evidence="8" id="KW-1185">Reference proteome</keyword>
<reference evidence="7" key="1">
    <citation type="submission" date="2022-01" db="EMBL/GenBank/DDBJ databases">
        <authorList>
            <person name="King R."/>
        </authorList>
    </citation>
    <scope>NUCLEOTIDE SEQUENCE</scope>
</reference>
<protein>
    <recommendedName>
        <fullName evidence="6">THAP-type domain-containing protein</fullName>
    </recommendedName>
</protein>
<keyword evidence="1" id="KW-0479">Metal-binding</keyword>
<dbReference type="InterPro" id="IPR006612">
    <property type="entry name" value="THAP_Znf"/>
</dbReference>
<evidence type="ECO:0000256" key="2">
    <source>
        <dbReference type="ARBA" id="ARBA00022771"/>
    </source>
</evidence>
<proteinExistence type="predicted"/>
<evidence type="ECO:0000256" key="5">
    <source>
        <dbReference type="PROSITE-ProRule" id="PRU00309"/>
    </source>
</evidence>
<evidence type="ECO:0000256" key="4">
    <source>
        <dbReference type="ARBA" id="ARBA00023125"/>
    </source>
</evidence>
<organism evidence="7 8">
    <name type="scientific">Psylliodes chrysocephalus</name>
    <dbReference type="NCBI Taxonomy" id="3402493"/>
    <lineage>
        <taxon>Eukaryota</taxon>
        <taxon>Metazoa</taxon>
        <taxon>Ecdysozoa</taxon>
        <taxon>Arthropoda</taxon>
        <taxon>Hexapoda</taxon>
        <taxon>Insecta</taxon>
        <taxon>Pterygota</taxon>
        <taxon>Neoptera</taxon>
        <taxon>Endopterygota</taxon>
        <taxon>Coleoptera</taxon>
        <taxon>Polyphaga</taxon>
        <taxon>Cucujiformia</taxon>
        <taxon>Chrysomeloidea</taxon>
        <taxon>Chrysomelidae</taxon>
        <taxon>Galerucinae</taxon>
        <taxon>Alticini</taxon>
        <taxon>Psylliodes</taxon>
    </lineage>
</organism>
<dbReference type="SUPFAM" id="SSF57716">
    <property type="entry name" value="Glucocorticoid receptor-like (DNA-binding domain)"/>
    <property type="match status" value="1"/>
</dbReference>
<dbReference type="InterPro" id="IPR038441">
    <property type="entry name" value="THAP_Znf_sf"/>
</dbReference>
<evidence type="ECO:0000256" key="1">
    <source>
        <dbReference type="ARBA" id="ARBA00022723"/>
    </source>
</evidence>
<keyword evidence="4 5" id="KW-0238">DNA-binding</keyword>
<feature type="domain" description="THAP-type" evidence="6">
    <location>
        <begin position="1"/>
        <end position="80"/>
    </location>
</feature>
<keyword evidence="2 5" id="KW-0863">Zinc-finger</keyword>
<evidence type="ECO:0000313" key="7">
    <source>
        <dbReference type="EMBL" id="CAH1112627.1"/>
    </source>
</evidence>
<dbReference type="PROSITE" id="PS50950">
    <property type="entry name" value="ZF_THAP"/>
    <property type="match status" value="1"/>
</dbReference>
<dbReference type="Gene3D" id="6.20.210.20">
    <property type="entry name" value="THAP domain"/>
    <property type="match status" value="1"/>
</dbReference>
<evidence type="ECO:0000313" key="8">
    <source>
        <dbReference type="Proteomes" id="UP001153636"/>
    </source>
</evidence>
<keyword evidence="3" id="KW-0862">Zinc</keyword>
<name>A0A9P0GJ16_9CUCU</name>
<dbReference type="EMBL" id="OV651818">
    <property type="protein sequence ID" value="CAH1112627.1"/>
    <property type="molecule type" value="Genomic_DNA"/>
</dbReference>
<dbReference type="Pfam" id="PF05485">
    <property type="entry name" value="THAP"/>
    <property type="match status" value="1"/>
</dbReference>
<sequence length="324" mass="37423">MVHICVVCNKVGHVNRNLSFHRFPQDPEKKKVWFSLVGILENQPLRKNPELCSEHFFPEDVLVRANGAKYIRKDANPRRCEGFLFLDDLSNSSDSTVFGTPPAARKNIAVSESSLSTDENGYEFSQDNFNESHQFENELQIKEEILEDDQNAYLNEQEFKEQLEQVAPKQSKQIKPQNEQTTEMMDVLNSINEQKKSNNYVDESTTGMVNIMKKFFNEQRNFNKDKDEFDIFGELISRKIRNLNTHYARATVQNMLNNILYEAELGKYDAPLTTNQNDINRRTATRECVNCPSTSTYSNVDTTYSNTKSDSIQHTDDCVENNLN</sequence>
<gene>
    <name evidence="7" type="ORF">PSYICH_LOCUS11917</name>
</gene>